<gene>
    <name evidence="2" type="ORF">PXEA_LOCUS25144</name>
</gene>
<protein>
    <submittedName>
        <fullName evidence="2">Uncharacterized protein</fullName>
    </submittedName>
</protein>
<dbReference type="AlphaFoldDB" id="A0A3S5BNC2"/>
<name>A0A3S5BNC2_9PLAT</name>
<evidence type="ECO:0000313" key="2">
    <source>
        <dbReference type="EMBL" id="VEL31704.1"/>
    </source>
</evidence>
<accession>A0A3S5BNC2</accession>
<comment type="caution">
    <text evidence="2">The sequence shown here is derived from an EMBL/GenBank/DDBJ whole genome shotgun (WGS) entry which is preliminary data.</text>
</comment>
<sequence length="51" mass="5479">MDENQTPYAEAPAEISLSSTHDACMDTESTNAPILDIPSKTRPSDTPMNLA</sequence>
<evidence type="ECO:0000256" key="1">
    <source>
        <dbReference type="SAM" id="MobiDB-lite"/>
    </source>
</evidence>
<organism evidence="2 3">
    <name type="scientific">Protopolystoma xenopodis</name>
    <dbReference type="NCBI Taxonomy" id="117903"/>
    <lineage>
        <taxon>Eukaryota</taxon>
        <taxon>Metazoa</taxon>
        <taxon>Spiralia</taxon>
        <taxon>Lophotrochozoa</taxon>
        <taxon>Platyhelminthes</taxon>
        <taxon>Monogenea</taxon>
        <taxon>Polyopisthocotylea</taxon>
        <taxon>Polystomatidea</taxon>
        <taxon>Polystomatidae</taxon>
        <taxon>Protopolystoma</taxon>
    </lineage>
</organism>
<reference evidence="2" key="1">
    <citation type="submission" date="2018-11" db="EMBL/GenBank/DDBJ databases">
        <authorList>
            <consortium name="Pathogen Informatics"/>
        </authorList>
    </citation>
    <scope>NUCLEOTIDE SEQUENCE</scope>
</reference>
<keyword evidence="3" id="KW-1185">Reference proteome</keyword>
<dbReference type="EMBL" id="CAAALY010125492">
    <property type="protein sequence ID" value="VEL31704.1"/>
    <property type="molecule type" value="Genomic_DNA"/>
</dbReference>
<proteinExistence type="predicted"/>
<evidence type="ECO:0000313" key="3">
    <source>
        <dbReference type="Proteomes" id="UP000784294"/>
    </source>
</evidence>
<dbReference type="Proteomes" id="UP000784294">
    <property type="component" value="Unassembled WGS sequence"/>
</dbReference>
<feature type="region of interest" description="Disordered" evidence="1">
    <location>
        <begin position="24"/>
        <end position="51"/>
    </location>
</feature>
<feature type="non-terminal residue" evidence="2">
    <location>
        <position position="51"/>
    </location>
</feature>